<protein>
    <submittedName>
        <fullName evidence="2">Uncharacterized protein</fullName>
    </submittedName>
</protein>
<comment type="caution">
    <text evidence="2">The sequence shown here is derived from an EMBL/GenBank/DDBJ whole genome shotgun (WGS) entry which is preliminary data.</text>
</comment>
<feature type="transmembrane region" description="Helical" evidence="1">
    <location>
        <begin position="43"/>
        <end position="63"/>
    </location>
</feature>
<name>A0ABW0IY40_9HYPH</name>
<accession>A0ABW0IY40</accession>
<feature type="transmembrane region" description="Helical" evidence="1">
    <location>
        <begin position="111"/>
        <end position="129"/>
    </location>
</feature>
<dbReference type="EMBL" id="JBHSLW010000056">
    <property type="protein sequence ID" value="MFC5423062.1"/>
    <property type="molecule type" value="Genomic_DNA"/>
</dbReference>
<evidence type="ECO:0000256" key="1">
    <source>
        <dbReference type="SAM" id="Phobius"/>
    </source>
</evidence>
<feature type="transmembrane region" description="Helical" evidence="1">
    <location>
        <begin position="75"/>
        <end position="99"/>
    </location>
</feature>
<dbReference type="RefSeq" id="WP_377801256.1">
    <property type="nucleotide sequence ID" value="NZ_JBHSLW010000056.1"/>
</dbReference>
<keyword evidence="3" id="KW-1185">Reference proteome</keyword>
<gene>
    <name evidence="2" type="ORF">ACFPOB_26280</name>
</gene>
<feature type="transmembrane region" description="Helical" evidence="1">
    <location>
        <begin position="141"/>
        <end position="161"/>
    </location>
</feature>
<evidence type="ECO:0000313" key="3">
    <source>
        <dbReference type="Proteomes" id="UP001596053"/>
    </source>
</evidence>
<feature type="transmembrane region" description="Helical" evidence="1">
    <location>
        <begin position="12"/>
        <end position="37"/>
    </location>
</feature>
<reference evidence="3" key="1">
    <citation type="journal article" date="2019" name="Int. J. Syst. Evol. Microbiol.">
        <title>The Global Catalogue of Microorganisms (GCM) 10K type strain sequencing project: providing services to taxonomists for standard genome sequencing and annotation.</title>
        <authorList>
            <consortium name="The Broad Institute Genomics Platform"/>
            <consortium name="The Broad Institute Genome Sequencing Center for Infectious Disease"/>
            <person name="Wu L."/>
            <person name="Ma J."/>
        </authorList>
    </citation>
    <scope>NUCLEOTIDE SEQUENCE [LARGE SCALE GENOMIC DNA]</scope>
    <source>
        <strain evidence="3">NCAIM B.01391</strain>
    </source>
</reference>
<proteinExistence type="predicted"/>
<evidence type="ECO:0000313" key="2">
    <source>
        <dbReference type="EMBL" id="MFC5423062.1"/>
    </source>
</evidence>
<keyword evidence="1" id="KW-1133">Transmembrane helix</keyword>
<sequence>MDMPTNELRRRTLLFLLLAVMLSYPAAIIVLGSRIAIETGNVIVLSVASGIVVAYAPVAWQAIRKGRLIDGADILSIGIFTAWCGVAYARLGSIIWRMLDKPVSWLDSGWWGFHIAMTCMGALCHLVAPEAVSGRVPTREWIRIGLMVAAGVFCGAILVIVNLD</sequence>
<dbReference type="Proteomes" id="UP001596053">
    <property type="component" value="Unassembled WGS sequence"/>
</dbReference>
<keyword evidence="1" id="KW-0472">Membrane</keyword>
<keyword evidence="1" id="KW-0812">Transmembrane</keyword>
<organism evidence="2 3">
    <name type="scientific">Bosea eneae</name>
    <dbReference type="NCBI Taxonomy" id="151454"/>
    <lineage>
        <taxon>Bacteria</taxon>
        <taxon>Pseudomonadati</taxon>
        <taxon>Pseudomonadota</taxon>
        <taxon>Alphaproteobacteria</taxon>
        <taxon>Hyphomicrobiales</taxon>
        <taxon>Boseaceae</taxon>
        <taxon>Bosea</taxon>
    </lineage>
</organism>